<dbReference type="STRING" id="483219.LILAB_08950"/>
<dbReference type="HOGENOM" id="CLU_1446837_0_0_7"/>
<reference evidence="2 3" key="1">
    <citation type="journal article" date="2011" name="J. Bacteriol.">
        <title>Genome sequence of the halotolerant marine bacterium Myxococcus fulvus HW-1.</title>
        <authorList>
            <person name="Li Z.F."/>
            <person name="Li X."/>
            <person name="Liu H."/>
            <person name="Liu X."/>
            <person name="Han K."/>
            <person name="Wu Z.H."/>
            <person name="Hu W."/>
            <person name="Li F.F."/>
            <person name="Li Y.Z."/>
        </authorList>
    </citation>
    <scope>NUCLEOTIDE SEQUENCE [LARGE SCALE GENOMIC DNA]</scope>
    <source>
        <strain evidence="3">ATCC BAA-855 / HW-1</strain>
    </source>
</reference>
<evidence type="ECO:0000313" key="3">
    <source>
        <dbReference type="Proteomes" id="UP000000488"/>
    </source>
</evidence>
<gene>
    <name evidence="2" type="ordered locus">LILAB_08950</name>
</gene>
<sequence>MRSWKHMAPASLLALSLLGGCKGCGQQGAASDTGENGRPSVIRSGVKVPLPDGWSAQVAPDESFQAGPPGRPVLRVDLKRGEGAALPSVDTLVERVREELKDFEFSLDQEEETERYSLLRITLAPRLADGGVGPEAPGFFGARRVGNDLFLCASLPGASAEDVLRATDACREIQVQGALP</sequence>
<protein>
    <submittedName>
        <fullName evidence="2">Putative lipoprotein</fullName>
    </submittedName>
</protein>
<keyword evidence="2" id="KW-0449">Lipoprotein</keyword>
<feature type="region of interest" description="Disordered" evidence="1">
    <location>
        <begin position="25"/>
        <end position="45"/>
    </location>
</feature>
<proteinExistence type="predicted"/>
<dbReference type="KEGG" id="mfu:LILAB_08950"/>
<name>F8CGZ2_MYXFH</name>
<dbReference type="AlphaFoldDB" id="F8CGZ2"/>
<organism evidence="2 3">
    <name type="scientific">Myxococcus fulvus (strain ATCC BAA-855 / HW-1)</name>
    <dbReference type="NCBI Taxonomy" id="483219"/>
    <lineage>
        <taxon>Bacteria</taxon>
        <taxon>Pseudomonadati</taxon>
        <taxon>Myxococcota</taxon>
        <taxon>Myxococcia</taxon>
        <taxon>Myxococcales</taxon>
        <taxon>Cystobacterineae</taxon>
        <taxon>Myxococcaceae</taxon>
        <taxon>Myxococcus</taxon>
    </lineage>
</organism>
<accession>F8CGZ2</accession>
<dbReference type="Proteomes" id="UP000000488">
    <property type="component" value="Chromosome"/>
</dbReference>
<dbReference type="EMBL" id="CP002830">
    <property type="protein sequence ID" value="AEI63701.1"/>
    <property type="molecule type" value="Genomic_DNA"/>
</dbReference>
<dbReference type="PROSITE" id="PS51257">
    <property type="entry name" value="PROKAR_LIPOPROTEIN"/>
    <property type="match status" value="1"/>
</dbReference>
<evidence type="ECO:0000313" key="2">
    <source>
        <dbReference type="EMBL" id="AEI63701.1"/>
    </source>
</evidence>
<evidence type="ECO:0000256" key="1">
    <source>
        <dbReference type="SAM" id="MobiDB-lite"/>
    </source>
</evidence>